<evidence type="ECO:0000313" key="1">
    <source>
        <dbReference type="EMBL" id="RDX74592.1"/>
    </source>
</evidence>
<comment type="caution">
    <text evidence="1">The sequence shown here is derived from an EMBL/GenBank/DDBJ whole genome shotgun (WGS) entry which is preliminary data.</text>
</comment>
<proteinExistence type="predicted"/>
<reference evidence="1" key="1">
    <citation type="submission" date="2018-05" db="EMBL/GenBank/DDBJ databases">
        <title>Draft genome of Mucuna pruriens seed.</title>
        <authorList>
            <person name="Nnadi N.E."/>
            <person name="Vos R."/>
            <person name="Hasami M.H."/>
            <person name="Devisetty U.K."/>
            <person name="Aguiy J.C."/>
        </authorList>
    </citation>
    <scope>NUCLEOTIDE SEQUENCE [LARGE SCALE GENOMIC DNA]</scope>
    <source>
        <strain evidence="1">JCA_2017</strain>
    </source>
</reference>
<name>A0A371F8H3_MUCPR</name>
<gene>
    <name evidence="1" type="ORF">CR513_45648</name>
</gene>
<dbReference type="EMBL" id="QJKJ01010129">
    <property type="protein sequence ID" value="RDX74592.1"/>
    <property type="molecule type" value="Genomic_DNA"/>
</dbReference>
<dbReference type="AlphaFoldDB" id="A0A371F8H3"/>
<evidence type="ECO:0000313" key="2">
    <source>
        <dbReference type="Proteomes" id="UP000257109"/>
    </source>
</evidence>
<organism evidence="1 2">
    <name type="scientific">Mucuna pruriens</name>
    <name type="common">Velvet bean</name>
    <name type="synonym">Dolichos pruriens</name>
    <dbReference type="NCBI Taxonomy" id="157652"/>
    <lineage>
        <taxon>Eukaryota</taxon>
        <taxon>Viridiplantae</taxon>
        <taxon>Streptophyta</taxon>
        <taxon>Embryophyta</taxon>
        <taxon>Tracheophyta</taxon>
        <taxon>Spermatophyta</taxon>
        <taxon>Magnoliopsida</taxon>
        <taxon>eudicotyledons</taxon>
        <taxon>Gunneridae</taxon>
        <taxon>Pentapetalae</taxon>
        <taxon>rosids</taxon>
        <taxon>fabids</taxon>
        <taxon>Fabales</taxon>
        <taxon>Fabaceae</taxon>
        <taxon>Papilionoideae</taxon>
        <taxon>50 kb inversion clade</taxon>
        <taxon>NPAAA clade</taxon>
        <taxon>indigoferoid/millettioid clade</taxon>
        <taxon>Phaseoleae</taxon>
        <taxon>Mucuna</taxon>
    </lineage>
</organism>
<sequence>MRNIVGEETKSQRETIFHSWCLVLSKLCSLIIDEGICVNVVVIEVSVHPKQKLIDSKLSLSLTPSWPILAQCSWPTLNLRSRICFGP</sequence>
<feature type="non-terminal residue" evidence="1">
    <location>
        <position position="1"/>
    </location>
</feature>
<protein>
    <submittedName>
        <fullName evidence="1">Uncharacterized protein</fullName>
    </submittedName>
</protein>
<dbReference type="Proteomes" id="UP000257109">
    <property type="component" value="Unassembled WGS sequence"/>
</dbReference>
<keyword evidence="2" id="KW-1185">Reference proteome</keyword>
<accession>A0A371F8H3</accession>